<dbReference type="Pfam" id="PF03543">
    <property type="entry name" value="Peptidase_C58"/>
    <property type="match status" value="1"/>
</dbReference>
<dbReference type="InterPro" id="IPR038765">
    <property type="entry name" value="Papain-like_cys_pep_sf"/>
</dbReference>
<keyword evidence="1" id="KW-0645">Protease</keyword>
<sequence length="515" mass="57516">MTINYNSIGDIHNSLGHAKDMSQEVRVKNGKAYLKDKKASFPFVVSRARNRHRNDCKKLLISTLAKHHKMTEQDAEIVLNGVLADQKTVRVGDVKALNEYVMTSSLSGLFEQQKEQIQKEKNDLVSQGTVTAAKNELDKGTFTKSMLAKYPLTQTDFDTLVKESIGEKALWGTEDKGRIEQAISRFVNMDKLYSARKETIKAEIDGLAFARKSSLDQASLRQKNTLTNFFVRVGLAKVGEEITLNSLHEANQKRKARNAERNANNPQKPAKKEVQKTHTDDPTIPKRTNFSRALEKLANAAAEEQRGDQPAHLDEMRKLFTSGLHSSSGESMLKKSYGATGLTPWTQNGILEKMFTNKGGVCFGLAAKWGKDTAINDSFFQSMELKNGHRNGLDEAVCVYEGQRFGKEEVIVRLGLIGINTDNIESRGLNFDQGELKIHALRKNFAESGSASGHAVATYSCSEQGKEKYAFFDPNYGEVTFKDKESLEVFSRDFVNIVYPHLPAQGSINCDVFIR</sequence>
<evidence type="ECO:0000313" key="6">
    <source>
        <dbReference type="EMBL" id="GLT18923.1"/>
    </source>
</evidence>
<keyword evidence="2" id="KW-0378">Hydrolase</keyword>
<gene>
    <name evidence="6" type="ORF">GCM10007938_27050</name>
</gene>
<protein>
    <recommendedName>
        <fullName evidence="5">Peptidase C58 YopT-type domain-containing protein</fullName>
    </recommendedName>
</protein>
<evidence type="ECO:0000259" key="5">
    <source>
        <dbReference type="Pfam" id="PF03543"/>
    </source>
</evidence>
<keyword evidence="7" id="KW-1185">Reference proteome</keyword>
<dbReference type="SUPFAM" id="SSF54001">
    <property type="entry name" value="Cysteine proteinases"/>
    <property type="match status" value="1"/>
</dbReference>
<feature type="domain" description="Peptidase C58 YopT-type" evidence="5">
    <location>
        <begin position="438"/>
        <end position="495"/>
    </location>
</feature>
<evidence type="ECO:0000256" key="1">
    <source>
        <dbReference type="ARBA" id="ARBA00022670"/>
    </source>
</evidence>
<dbReference type="EMBL" id="BSPW01000061">
    <property type="protein sequence ID" value="GLT18923.1"/>
    <property type="molecule type" value="Genomic_DNA"/>
</dbReference>
<comment type="caution">
    <text evidence="6">The sequence shown here is derived from an EMBL/GenBank/DDBJ whole genome shotgun (WGS) entry which is preliminary data.</text>
</comment>
<feature type="region of interest" description="Disordered" evidence="4">
    <location>
        <begin position="249"/>
        <end position="289"/>
    </location>
</feature>
<reference evidence="7" key="1">
    <citation type="journal article" date="2019" name="Int. J. Syst. Evol. Microbiol.">
        <title>The Global Catalogue of Microorganisms (GCM) 10K type strain sequencing project: providing services to taxonomists for standard genome sequencing and annotation.</title>
        <authorList>
            <consortium name="The Broad Institute Genomics Platform"/>
            <consortium name="The Broad Institute Genome Sequencing Center for Infectious Disease"/>
            <person name="Wu L."/>
            <person name="Ma J."/>
        </authorList>
    </citation>
    <scope>NUCLEOTIDE SEQUENCE [LARGE SCALE GENOMIC DNA]</scope>
    <source>
        <strain evidence="7">NBRC 108723</strain>
    </source>
</reference>
<feature type="compositionally biased region" description="Basic and acidic residues" evidence="4">
    <location>
        <begin position="270"/>
        <end position="284"/>
    </location>
</feature>
<organism evidence="6 7">
    <name type="scientific">Vibrio zhanjiangensis</name>
    <dbReference type="NCBI Taxonomy" id="1046128"/>
    <lineage>
        <taxon>Bacteria</taxon>
        <taxon>Pseudomonadati</taxon>
        <taxon>Pseudomonadota</taxon>
        <taxon>Gammaproteobacteria</taxon>
        <taxon>Vibrionales</taxon>
        <taxon>Vibrionaceae</taxon>
        <taxon>Vibrio</taxon>
    </lineage>
</organism>
<evidence type="ECO:0000256" key="4">
    <source>
        <dbReference type="SAM" id="MobiDB-lite"/>
    </source>
</evidence>
<keyword evidence="3" id="KW-0788">Thiol protease</keyword>
<evidence type="ECO:0000313" key="7">
    <source>
        <dbReference type="Proteomes" id="UP001157138"/>
    </source>
</evidence>
<dbReference type="InterPro" id="IPR006473">
    <property type="entry name" value="Peptidase_C58_Yopt"/>
</dbReference>
<dbReference type="Proteomes" id="UP001157138">
    <property type="component" value="Unassembled WGS sequence"/>
</dbReference>
<proteinExistence type="predicted"/>
<evidence type="ECO:0000256" key="3">
    <source>
        <dbReference type="ARBA" id="ARBA00022807"/>
    </source>
</evidence>
<dbReference type="RefSeq" id="WP_284192795.1">
    <property type="nucleotide sequence ID" value="NZ_BSPW01000061.1"/>
</dbReference>
<dbReference type="Gene3D" id="3.90.70.20">
    <property type="match status" value="1"/>
</dbReference>
<evidence type="ECO:0000256" key="2">
    <source>
        <dbReference type="ARBA" id="ARBA00022801"/>
    </source>
</evidence>
<accession>A0ABQ6F0B3</accession>
<name>A0ABQ6F0B3_9VIBR</name>